<accession>A0AAE0E5G6</accession>
<evidence type="ECO:0008006" key="3">
    <source>
        <dbReference type="Google" id="ProtNLM"/>
    </source>
</evidence>
<evidence type="ECO:0000313" key="1">
    <source>
        <dbReference type="EMBL" id="KAK3211462.1"/>
    </source>
</evidence>
<evidence type="ECO:0000313" key="2">
    <source>
        <dbReference type="Proteomes" id="UP001281410"/>
    </source>
</evidence>
<protein>
    <recommendedName>
        <fullName evidence="3">RNase H type-1 domain-containing protein</fullName>
    </recommendedName>
</protein>
<dbReference type="Proteomes" id="UP001281410">
    <property type="component" value="Unassembled WGS sequence"/>
</dbReference>
<sequence>MMSGRRWSEVQCACSAKILGMFCAYVGILDSNSTEILAIHKATTLCASSSSFVGKEIDIVCDSKVAVSWVNTRVIFNPRSSNSYADMLAKKGSGMEGDSLIWEVH</sequence>
<name>A0AAE0E5G6_9ROSI</name>
<keyword evidence="2" id="KW-1185">Reference proteome</keyword>
<comment type="caution">
    <text evidence="1">The sequence shown here is derived from an EMBL/GenBank/DDBJ whole genome shotgun (WGS) entry which is preliminary data.</text>
</comment>
<dbReference type="InterPro" id="IPR012337">
    <property type="entry name" value="RNaseH-like_sf"/>
</dbReference>
<organism evidence="1 2">
    <name type="scientific">Dipteronia sinensis</name>
    <dbReference type="NCBI Taxonomy" id="43782"/>
    <lineage>
        <taxon>Eukaryota</taxon>
        <taxon>Viridiplantae</taxon>
        <taxon>Streptophyta</taxon>
        <taxon>Embryophyta</taxon>
        <taxon>Tracheophyta</taxon>
        <taxon>Spermatophyta</taxon>
        <taxon>Magnoliopsida</taxon>
        <taxon>eudicotyledons</taxon>
        <taxon>Gunneridae</taxon>
        <taxon>Pentapetalae</taxon>
        <taxon>rosids</taxon>
        <taxon>malvids</taxon>
        <taxon>Sapindales</taxon>
        <taxon>Sapindaceae</taxon>
        <taxon>Hippocastanoideae</taxon>
        <taxon>Acereae</taxon>
        <taxon>Dipteronia</taxon>
    </lineage>
</organism>
<gene>
    <name evidence="1" type="ORF">Dsin_016168</name>
</gene>
<reference evidence="1" key="1">
    <citation type="journal article" date="2023" name="Plant J.">
        <title>Genome sequences and population genomics provide insights into the demographic history, inbreeding, and mutation load of two 'living fossil' tree species of Dipteronia.</title>
        <authorList>
            <person name="Feng Y."/>
            <person name="Comes H.P."/>
            <person name="Chen J."/>
            <person name="Zhu S."/>
            <person name="Lu R."/>
            <person name="Zhang X."/>
            <person name="Li P."/>
            <person name="Qiu J."/>
            <person name="Olsen K.M."/>
            <person name="Qiu Y."/>
        </authorList>
    </citation>
    <scope>NUCLEOTIDE SEQUENCE</scope>
    <source>
        <strain evidence="1">NBL</strain>
    </source>
</reference>
<dbReference type="AlphaFoldDB" id="A0AAE0E5G6"/>
<dbReference type="EMBL" id="JANJYJ010000005">
    <property type="protein sequence ID" value="KAK3211462.1"/>
    <property type="molecule type" value="Genomic_DNA"/>
</dbReference>
<proteinExistence type="predicted"/>
<dbReference type="SUPFAM" id="SSF53098">
    <property type="entry name" value="Ribonuclease H-like"/>
    <property type="match status" value="1"/>
</dbReference>